<feature type="transmembrane region" description="Helical" evidence="1">
    <location>
        <begin position="135"/>
        <end position="160"/>
    </location>
</feature>
<keyword evidence="1" id="KW-0812">Transmembrane</keyword>
<dbReference type="InterPro" id="IPR025495">
    <property type="entry name" value="DUF4386"/>
</dbReference>
<organism evidence="2 3">
    <name type="scientific">Microbispora maris</name>
    <dbReference type="NCBI Taxonomy" id="3144104"/>
    <lineage>
        <taxon>Bacteria</taxon>
        <taxon>Bacillati</taxon>
        <taxon>Actinomycetota</taxon>
        <taxon>Actinomycetes</taxon>
        <taxon>Streptosporangiales</taxon>
        <taxon>Streptosporangiaceae</taxon>
        <taxon>Microbispora</taxon>
    </lineage>
</organism>
<keyword evidence="1" id="KW-1133">Transmembrane helix</keyword>
<name>A0ABV0AII0_9ACTN</name>
<keyword evidence="3" id="KW-1185">Reference proteome</keyword>
<protein>
    <submittedName>
        <fullName evidence="2">DUF4386 family protein</fullName>
    </submittedName>
</protein>
<proteinExistence type="predicted"/>
<accession>A0ABV0AII0</accession>
<keyword evidence="1" id="KW-0472">Membrane</keyword>
<feature type="transmembrane region" description="Helical" evidence="1">
    <location>
        <begin position="12"/>
        <end position="30"/>
    </location>
</feature>
<evidence type="ECO:0000256" key="1">
    <source>
        <dbReference type="SAM" id="Phobius"/>
    </source>
</evidence>
<dbReference type="EMBL" id="JBDJAW010000005">
    <property type="protein sequence ID" value="MEN3535134.1"/>
    <property type="molecule type" value="Genomic_DNA"/>
</dbReference>
<feature type="transmembrane region" description="Helical" evidence="1">
    <location>
        <begin position="59"/>
        <end position="79"/>
    </location>
</feature>
<evidence type="ECO:0000313" key="3">
    <source>
        <dbReference type="Proteomes" id="UP001447516"/>
    </source>
</evidence>
<gene>
    <name evidence="2" type="ORF">AAH991_08490</name>
</gene>
<dbReference type="Pfam" id="PF14329">
    <property type="entry name" value="DUF4386"/>
    <property type="match status" value="1"/>
</dbReference>
<reference evidence="2 3" key="1">
    <citation type="submission" date="2024-05" db="EMBL/GenBank/DDBJ databases">
        <title>Microbispora sp.ZYX-F-249.</title>
        <authorList>
            <person name="Xie H."/>
        </authorList>
    </citation>
    <scope>NUCLEOTIDE SEQUENCE [LARGE SCALE GENOMIC DNA]</scope>
    <source>
        <strain evidence="2 3">ZYX-F-249</strain>
    </source>
</reference>
<comment type="caution">
    <text evidence="2">The sequence shown here is derived from an EMBL/GenBank/DDBJ whole genome shotgun (WGS) entry which is preliminary data.</text>
</comment>
<evidence type="ECO:0000313" key="2">
    <source>
        <dbReference type="EMBL" id="MEN3535134.1"/>
    </source>
</evidence>
<dbReference type="RefSeq" id="WP_346225198.1">
    <property type="nucleotide sequence ID" value="NZ_JBDJAW010000005.1"/>
</dbReference>
<feature type="transmembrane region" description="Helical" evidence="1">
    <location>
        <begin position="91"/>
        <end position="115"/>
    </location>
</feature>
<dbReference type="Proteomes" id="UP001447516">
    <property type="component" value="Unassembled WGS sequence"/>
</dbReference>
<sequence length="229" mass="23288">MNTSPLSRKPYLVAAAVVASPLAGVVWHMVDKVGLPRIDATDYLAQVAANRGSYALSTLLYMIFVGCSIPTGLAVMRVLRDRAPLAGTVSGLLYTLAGALGLVVSGMRPVVLALAPESGAAPEAVAAYQRYQDSVWFDGVMLPMLASAVIGLIVLAAAILRTGVLPRWTAAALVAGFVLSSGEFPPAVTVLGVLVQLAGTVPLAAGLLAGPEAVSEAVSDAEPAQAALA</sequence>